<reference evidence="1 2" key="1">
    <citation type="submission" date="2018-12" db="EMBL/GenBank/DDBJ databases">
        <title>Complete genome sequence of Streptomyces ficellus NRRL8067, the producer of ficellomycin, feldamycin and nojirimycin.</title>
        <authorList>
            <person name="Zhang H."/>
            <person name="Yue R."/>
            <person name="Liu Y."/>
            <person name="Li M."/>
            <person name="Mu H."/>
            <person name="Zhang J."/>
        </authorList>
    </citation>
    <scope>NUCLEOTIDE SEQUENCE [LARGE SCALE GENOMIC DNA]</scope>
    <source>
        <strain evidence="1 2">NRRL 8067</strain>
    </source>
</reference>
<dbReference type="Proteomes" id="UP000422572">
    <property type="component" value="Chromosome"/>
</dbReference>
<evidence type="ECO:0000313" key="1">
    <source>
        <dbReference type="EMBL" id="QGV77833.1"/>
    </source>
</evidence>
<dbReference type="OrthoDB" id="4337094at2"/>
<dbReference type="RefSeq" id="WP_156691652.1">
    <property type="nucleotide sequence ID" value="NZ_CP034279.1"/>
</dbReference>
<gene>
    <name evidence="1" type="ORF">EIZ62_05895</name>
</gene>
<accession>A0A6I6F1L7</accession>
<dbReference type="EMBL" id="CP034279">
    <property type="protein sequence ID" value="QGV77833.1"/>
    <property type="molecule type" value="Genomic_DNA"/>
</dbReference>
<protein>
    <submittedName>
        <fullName evidence="1">Uncharacterized protein</fullName>
    </submittedName>
</protein>
<sequence>MNQHKSFEERRPATIEWVRANGLDPDAIGEDVQVVAGRFIRYQPVVTANDGSKSLGEPRLIPMKVAPTP</sequence>
<dbReference type="AlphaFoldDB" id="A0A6I6F1L7"/>
<name>A0A6I6F1L7_9ACTN</name>
<proteinExistence type="predicted"/>
<keyword evidence="2" id="KW-1185">Reference proteome</keyword>
<organism evidence="1 2">
    <name type="scientific">Streptomyces ficellus</name>
    <dbReference type="NCBI Taxonomy" id="1977088"/>
    <lineage>
        <taxon>Bacteria</taxon>
        <taxon>Bacillati</taxon>
        <taxon>Actinomycetota</taxon>
        <taxon>Actinomycetes</taxon>
        <taxon>Kitasatosporales</taxon>
        <taxon>Streptomycetaceae</taxon>
        <taxon>Streptomyces</taxon>
    </lineage>
</organism>
<dbReference type="KEGG" id="sfic:EIZ62_05895"/>
<evidence type="ECO:0000313" key="2">
    <source>
        <dbReference type="Proteomes" id="UP000422572"/>
    </source>
</evidence>